<evidence type="ECO:0000313" key="2">
    <source>
        <dbReference type="Proteomes" id="UP001163096"/>
    </source>
</evidence>
<organism evidence="1 2">
    <name type="scientific">Methanogenium organophilum</name>
    <dbReference type="NCBI Taxonomy" id="2199"/>
    <lineage>
        <taxon>Archaea</taxon>
        <taxon>Methanobacteriati</taxon>
        <taxon>Methanobacteriota</taxon>
        <taxon>Stenosarchaea group</taxon>
        <taxon>Methanomicrobia</taxon>
        <taxon>Methanomicrobiales</taxon>
        <taxon>Methanomicrobiaceae</taxon>
        <taxon>Methanogenium</taxon>
    </lineage>
</organism>
<dbReference type="GeneID" id="76833836"/>
<keyword evidence="2" id="KW-1185">Reference proteome</keyword>
<dbReference type="AlphaFoldDB" id="A0A9X9S563"/>
<proteinExistence type="predicted"/>
<evidence type="ECO:0000313" key="1">
    <source>
        <dbReference type="EMBL" id="WAI01665.1"/>
    </source>
</evidence>
<accession>A0A9X9S563</accession>
<sequence length="132" mass="13983">MEKRLILITIVCFASVAFIFCVGCTDNKGSDEIFTKVPTLNTTPANVQNSQITTGLDEQTSPVAPAENIQMTEVSAENALSVEISSSSDGSAVGMADRIPDKSQVLDDPCFNFYVHVMPHDGGVIVGACVAK</sequence>
<reference evidence="1" key="1">
    <citation type="submission" date="2022-11" db="EMBL/GenBank/DDBJ databases">
        <title>Complete genome sequence of Methanogenium organophilum DSM 3596.</title>
        <authorList>
            <person name="Chen S.-C."/>
            <person name="Lai S.-J."/>
            <person name="You Y.-T."/>
        </authorList>
    </citation>
    <scope>NUCLEOTIDE SEQUENCE</scope>
    <source>
        <strain evidence="1">DSM 3596</strain>
    </source>
</reference>
<dbReference type="EMBL" id="CP113361">
    <property type="protein sequence ID" value="WAI01665.1"/>
    <property type="molecule type" value="Genomic_DNA"/>
</dbReference>
<gene>
    <name evidence="1" type="ORF">OU421_02000</name>
</gene>
<dbReference type="RefSeq" id="WP_268186926.1">
    <property type="nucleotide sequence ID" value="NZ_CP113361.1"/>
</dbReference>
<dbReference type="KEGG" id="mou:OU421_02000"/>
<dbReference type="Proteomes" id="UP001163096">
    <property type="component" value="Chromosome"/>
</dbReference>
<protein>
    <submittedName>
        <fullName evidence="1">Uncharacterized protein</fullName>
    </submittedName>
</protein>
<name>A0A9X9S563_METOG</name>